<dbReference type="RefSeq" id="WP_153483868.1">
    <property type="nucleotide sequence ID" value="NZ_VWNA01000001.1"/>
</dbReference>
<dbReference type="AlphaFoldDB" id="A0A6A7Y6T0"/>
<dbReference type="Proteomes" id="UP000332515">
    <property type="component" value="Unassembled WGS sequence"/>
</dbReference>
<dbReference type="EMBL" id="VWNA01000001">
    <property type="protein sequence ID" value="MQT14017.1"/>
    <property type="molecule type" value="Genomic_DNA"/>
</dbReference>
<evidence type="ECO:0000313" key="2">
    <source>
        <dbReference type="EMBL" id="MQT14017.1"/>
    </source>
</evidence>
<evidence type="ECO:0000256" key="1">
    <source>
        <dbReference type="SAM" id="SignalP"/>
    </source>
</evidence>
<evidence type="ECO:0000313" key="3">
    <source>
        <dbReference type="Proteomes" id="UP000332515"/>
    </source>
</evidence>
<name>A0A6A7Y6T0_9HYPH</name>
<comment type="caution">
    <text evidence="2">The sequence shown here is derived from an EMBL/GenBank/DDBJ whole genome shotgun (WGS) entry which is preliminary data.</text>
</comment>
<feature type="chain" id="PRO_5025618204" evidence="1">
    <location>
        <begin position="37"/>
        <end position="164"/>
    </location>
</feature>
<keyword evidence="3" id="KW-1185">Reference proteome</keyword>
<sequence>MRRKEPRDHRHPQHRPMRHGATLLASAWWIATAALAPDSALATEAQTAPVRIELNKLEAQPNGCRVYFLIENAKGPAIKTLKLDLFVMGRDGVVEKRLAVETAPIAASKTIVKLFDLAGVPCDRVGKVLLNDVMTCDEAAQAPAGICLDRVQTASRAPEVPFVR</sequence>
<proteinExistence type="predicted"/>
<accession>A0A6A7Y6T0</accession>
<feature type="signal peptide" evidence="1">
    <location>
        <begin position="1"/>
        <end position="36"/>
    </location>
</feature>
<reference evidence="2 3" key="1">
    <citation type="submission" date="2019-09" db="EMBL/GenBank/DDBJ databases">
        <title>Segnochrobactrum spirostomi gen. nov., sp. nov., isolated from the ciliate Spirostomum cf. yagiui and description of a novel family, Segnochrobactraceae fam. nov. within the order Rhizobiales of the class Alphaproteobacteria.</title>
        <authorList>
            <person name="Akter S."/>
            <person name="Shazib S.U.A."/>
            <person name="Shin M.K."/>
        </authorList>
    </citation>
    <scope>NUCLEOTIDE SEQUENCE [LARGE SCALE GENOMIC DNA]</scope>
    <source>
        <strain evidence="2 3">Sp-1</strain>
    </source>
</reference>
<keyword evidence="1" id="KW-0732">Signal</keyword>
<organism evidence="2 3">
    <name type="scientific">Segnochrobactrum spirostomi</name>
    <dbReference type="NCBI Taxonomy" id="2608987"/>
    <lineage>
        <taxon>Bacteria</taxon>
        <taxon>Pseudomonadati</taxon>
        <taxon>Pseudomonadota</taxon>
        <taxon>Alphaproteobacteria</taxon>
        <taxon>Hyphomicrobiales</taxon>
        <taxon>Segnochrobactraceae</taxon>
        <taxon>Segnochrobactrum</taxon>
    </lineage>
</organism>
<gene>
    <name evidence="2" type="ORF">F0357_15475</name>
</gene>
<protein>
    <submittedName>
        <fullName evidence="2">Tat pathway signal protein</fullName>
    </submittedName>
</protein>